<feature type="compositionally biased region" description="Low complexity" evidence="1">
    <location>
        <begin position="595"/>
        <end position="629"/>
    </location>
</feature>
<feature type="compositionally biased region" description="Basic and acidic residues" evidence="1">
    <location>
        <begin position="858"/>
        <end position="888"/>
    </location>
</feature>
<organism evidence="2 3">
    <name type="scientific">Dendrothele bispora (strain CBS 962.96)</name>
    <dbReference type="NCBI Taxonomy" id="1314807"/>
    <lineage>
        <taxon>Eukaryota</taxon>
        <taxon>Fungi</taxon>
        <taxon>Dikarya</taxon>
        <taxon>Basidiomycota</taxon>
        <taxon>Agaricomycotina</taxon>
        <taxon>Agaricomycetes</taxon>
        <taxon>Agaricomycetidae</taxon>
        <taxon>Agaricales</taxon>
        <taxon>Agaricales incertae sedis</taxon>
        <taxon>Dendrothele</taxon>
    </lineage>
</organism>
<feature type="compositionally biased region" description="Low complexity" evidence="1">
    <location>
        <begin position="199"/>
        <end position="234"/>
    </location>
</feature>
<evidence type="ECO:0000313" key="3">
    <source>
        <dbReference type="Proteomes" id="UP000297245"/>
    </source>
</evidence>
<feature type="compositionally biased region" description="Low complexity" evidence="1">
    <location>
        <begin position="1061"/>
        <end position="1120"/>
    </location>
</feature>
<accession>A0A4S8MQW2</accession>
<feature type="region of interest" description="Disordered" evidence="1">
    <location>
        <begin position="843"/>
        <end position="1126"/>
    </location>
</feature>
<feature type="compositionally biased region" description="Basic residues" evidence="1">
    <location>
        <begin position="319"/>
        <end position="329"/>
    </location>
</feature>
<feature type="region of interest" description="Disordered" evidence="1">
    <location>
        <begin position="1"/>
        <end position="128"/>
    </location>
</feature>
<feature type="region of interest" description="Disordered" evidence="1">
    <location>
        <begin position="141"/>
        <end position="414"/>
    </location>
</feature>
<keyword evidence="3" id="KW-1185">Reference proteome</keyword>
<feature type="compositionally biased region" description="Polar residues" evidence="1">
    <location>
        <begin position="955"/>
        <end position="979"/>
    </location>
</feature>
<dbReference type="AlphaFoldDB" id="A0A4S8MQW2"/>
<feature type="compositionally biased region" description="Low complexity" evidence="1">
    <location>
        <begin position="989"/>
        <end position="1013"/>
    </location>
</feature>
<feature type="compositionally biased region" description="Polar residues" evidence="1">
    <location>
        <begin position="8"/>
        <end position="22"/>
    </location>
</feature>
<feature type="compositionally biased region" description="Low complexity" evidence="1">
    <location>
        <begin position="700"/>
        <end position="721"/>
    </location>
</feature>
<proteinExistence type="predicted"/>
<feature type="compositionally biased region" description="Gly residues" evidence="1">
    <location>
        <begin position="915"/>
        <end position="925"/>
    </location>
</feature>
<dbReference type="EMBL" id="ML179049">
    <property type="protein sequence ID" value="THV05463.1"/>
    <property type="molecule type" value="Genomic_DNA"/>
</dbReference>
<feature type="compositionally biased region" description="Pro residues" evidence="1">
    <location>
        <begin position="393"/>
        <end position="402"/>
    </location>
</feature>
<feature type="compositionally biased region" description="Low complexity" evidence="1">
    <location>
        <begin position="1033"/>
        <end position="1051"/>
    </location>
</feature>
<reference evidence="2 3" key="1">
    <citation type="journal article" date="2019" name="Nat. Ecol. Evol.">
        <title>Megaphylogeny resolves global patterns of mushroom evolution.</title>
        <authorList>
            <person name="Varga T."/>
            <person name="Krizsan K."/>
            <person name="Foldi C."/>
            <person name="Dima B."/>
            <person name="Sanchez-Garcia M."/>
            <person name="Sanchez-Ramirez S."/>
            <person name="Szollosi G.J."/>
            <person name="Szarkandi J.G."/>
            <person name="Papp V."/>
            <person name="Albert L."/>
            <person name="Andreopoulos W."/>
            <person name="Angelini C."/>
            <person name="Antonin V."/>
            <person name="Barry K.W."/>
            <person name="Bougher N.L."/>
            <person name="Buchanan P."/>
            <person name="Buyck B."/>
            <person name="Bense V."/>
            <person name="Catcheside P."/>
            <person name="Chovatia M."/>
            <person name="Cooper J."/>
            <person name="Damon W."/>
            <person name="Desjardin D."/>
            <person name="Finy P."/>
            <person name="Geml J."/>
            <person name="Haridas S."/>
            <person name="Hughes K."/>
            <person name="Justo A."/>
            <person name="Karasinski D."/>
            <person name="Kautmanova I."/>
            <person name="Kiss B."/>
            <person name="Kocsube S."/>
            <person name="Kotiranta H."/>
            <person name="LaButti K.M."/>
            <person name="Lechner B.E."/>
            <person name="Liimatainen K."/>
            <person name="Lipzen A."/>
            <person name="Lukacs Z."/>
            <person name="Mihaltcheva S."/>
            <person name="Morgado L.N."/>
            <person name="Niskanen T."/>
            <person name="Noordeloos M.E."/>
            <person name="Ohm R.A."/>
            <person name="Ortiz-Santana B."/>
            <person name="Ovrebo C."/>
            <person name="Racz N."/>
            <person name="Riley R."/>
            <person name="Savchenko A."/>
            <person name="Shiryaev A."/>
            <person name="Soop K."/>
            <person name="Spirin V."/>
            <person name="Szebenyi C."/>
            <person name="Tomsovsky M."/>
            <person name="Tulloss R.E."/>
            <person name="Uehling J."/>
            <person name="Grigoriev I.V."/>
            <person name="Vagvolgyi C."/>
            <person name="Papp T."/>
            <person name="Martin F.M."/>
            <person name="Miettinen O."/>
            <person name="Hibbett D.S."/>
            <person name="Nagy L.G."/>
        </authorList>
    </citation>
    <scope>NUCLEOTIDE SEQUENCE [LARGE SCALE GENOMIC DNA]</scope>
    <source>
        <strain evidence="2 3">CBS 962.96</strain>
    </source>
</reference>
<dbReference type="Proteomes" id="UP000297245">
    <property type="component" value="Unassembled WGS sequence"/>
</dbReference>
<feature type="compositionally biased region" description="Polar residues" evidence="1">
    <location>
        <begin position="889"/>
        <end position="911"/>
    </location>
</feature>
<feature type="compositionally biased region" description="Low complexity" evidence="1">
    <location>
        <begin position="367"/>
        <end position="379"/>
    </location>
</feature>
<feature type="compositionally biased region" description="Low complexity" evidence="1">
    <location>
        <begin position="270"/>
        <end position="312"/>
    </location>
</feature>
<sequence>MSVHHQRTLSTDSTSSEYSVNSYVDHPSPRRKQSEGGSDRRRIAVVQIQAEVPGTQTQDSPTGIALVAPPDASPSSYSSHHTRSASEANKSRELSVIGPHFLKPESRSPSMKTPDVGSEKPIDDPVAGPVVDYLNYQLGQHATAGPLPLPPRASAPPRSPMRDLDAVKQALQLPQTVQAALASAKSPSPTTSSHRREAAFTPATTASTFITPSAASGPASASDPVSGLPSSSSDHPIPFVKQPSPPPKEEPVLEEAEPESESSPEPSPEPSIEVEVVASPPSSSHSHSSYSHDTPMSISSPPASSLRSSSTAPSPPPKSLRHSLTKSLKRMSASLPKTPPLSPSNSRTPSLDLGVPLRRSLSRSRSRTPSPSHHPTISIHTNTNNLFIQSSPQLPPPLPPHPSRQQRPRKRIKVSPGIQLAALSSYEVPRMKNANERCEAYARKINELYIYDSGLMDWLWNVGYGKNSKSTTTLSPIPASPNPLQQLDSNGNPNPNYDPDYDPTTFYFESGSGLAPHQPSYPSTFPSSQHHDPSSFHPRQVSSSSANSDVTFPRRPDASLATDLTMKEKDKENLALNQPGFGTPNVPYPSLPSYHSSSFGSASSGRSGKGKASLSLFSGSGSTNSSVGSHTPPGSGSFKTLQLPGTTPTKTGFFATLGRKASINKRGGGSSTDGHEGLSSSGAKLTKSPPGGAIGGGGEPNVNGNTISSPISGGPIIGTPNVPGGPRAIPGKFAAGPASAPAKGINPNANLNEDAKMEGAPKDTSAINSNARRIGRSQTMMVNPGSGWLSDSPVTLSSMNQSGGRGKGFAGGPRALGGVGAGVGMAEGGSGGHMMVKKRPSLYDIPSSDYLPENEMALARRGDRETQRDGEMGRDSDTELDLAVKSDSGHTYSNYTYPSPVSGYQQQQQKYLTHGQGGGRQGQGQGQSTKVVARGPRSPHASLVPAGSKEAVPTTHRQQSSPTAYKNSDNSHQHQSLQLATRPGLGPVSTSSTTVTSNRSGSSHSSYSGYSSSQVGLTTSAGAGGVTKQITFQPQLQPSQQSQTQSLTLSLAKQAQAQKRLSPSSTSTPASQSLTRAPKGSSYPSLARNSNSSSNPNSYSYSSPKSNANASSNNASNPESTWPPDFVRQVDKLHDLLPHAERQVLAGYLRRAGQDILAIGQYLEDEKCGRIRRD</sequence>
<gene>
    <name evidence="2" type="ORF">K435DRAFT_850018</name>
</gene>
<feature type="compositionally biased region" description="Polar residues" evidence="1">
    <location>
        <begin position="632"/>
        <end position="650"/>
    </location>
</feature>
<dbReference type="OrthoDB" id="2413468at2759"/>
<feature type="compositionally biased region" description="Basic residues" evidence="1">
    <location>
        <begin position="404"/>
        <end position="413"/>
    </location>
</feature>
<feature type="compositionally biased region" description="Low complexity" evidence="1">
    <location>
        <begin position="68"/>
        <end position="79"/>
    </location>
</feature>
<evidence type="ECO:0000313" key="2">
    <source>
        <dbReference type="EMBL" id="THV05463.1"/>
    </source>
</evidence>
<feature type="compositionally biased region" description="Polar residues" evidence="1">
    <location>
        <begin position="540"/>
        <end position="550"/>
    </location>
</feature>
<feature type="region of interest" description="Disordered" evidence="1">
    <location>
        <begin position="595"/>
        <end position="768"/>
    </location>
</feature>
<feature type="compositionally biased region" description="Basic and acidic residues" evidence="1">
    <location>
        <begin position="32"/>
        <end position="42"/>
    </location>
</feature>
<protein>
    <submittedName>
        <fullName evidence="2">Uncharacterized protein</fullName>
    </submittedName>
</protein>
<feature type="compositionally biased region" description="Acidic residues" evidence="1">
    <location>
        <begin position="252"/>
        <end position="262"/>
    </location>
</feature>
<feature type="compositionally biased region" description="Low complexity" evidence="1">
    <location>
        <begin position="488"/>
        <end position="498"/>
    </location>
</feature>
<feature type="compositionally biased region" description="Pro residues" evidence="1">
    <location>
        <begin position="147"/>
        <end position="159"/>
    </location>
</feature>
<feature type="region of interest" description="Disordered" evidence="1">
    <location>
        <begin position="470"/>
        <end position="563"/>
    </location>
</feature>
<name>A0A4S8MQW2_DENBC</name>
<evidence type="ECO:0000256" key="1">
    <source>
        <dbReference type="SAM" id="MobiDB-lite"/>
    </source>
</evidence>
<feature type="compositionally biased region" description="Low complexity" evidence="1">
    <location>
        <begin position="179"/>
        <end position="192"/>
    </location>
</feature>